<dbReference type="EMBL" id="KV425887">
    <property type="protein sequence ID" value="KZW02716.1"/>
    <property type="molecule type" value="Genomic_DNA"/>
</dbReference>
<feature type="transmembrane region" description="Helical" evidence="2">
    <location>
        <begin position="206"/>
        <end position="226"/>
    </location>
</feature>
<dbReference type="Pfam" id="PF10334">
    <property type="entry name" value="BRE4"/>
    <property type="match status" value="1"/>
</dbReference>
<name>A0A165PV95_EXIGL</name>
<feature type="transmembrane region" description="Helical" evidence="2">
    <location>
        <begin position="232"/>
        <end position="256"/>
    </location>
</feature>
<dbReference type="PANTHER" id="PTHR37994">
    <property type="entry name" value="ARAE_2_N DOMAIN-CONTAINING PROTEIN-RELATED"/>
    <property type="match status" value="1"/>
</dbReference>
<evidence type="ECO:0000256" key="2">
    <source>
        <dbReference type="SAM" id="Phobius"/>
    </source>
</evidence>
<feature type="transmembrane region" description="Helical" evidence="2">
    <location>
        <begin position="120"/>
        <end position="147"/>
    </location>
</feature>
<reference evidence="5 6" key="1">
    <citation type="journal article" date="2016" name="Mol. Biol. Evol.">
        <title>Comparative Genomics of Early-Diverging Mushroom-Forming Fungi Provides Insights into the Origins of Lignocellulose Decay Capabilities.</title>
        <authorList>
            <person name="Nagy L.G."/>
            <person name="Riley R."/>
            <person name="Tritt A."/>
            <person name="Adam C."/>
            <person name="Daum C."/>
            <person name="Floudas D."/>
            <person name="Sun H."/>
            <person name="Yadav J.S."/>
            <person name="Pangilinan J."/>
            <person name="Larsson K.H."/>
            <person name="Matsuura K."/>
            <person name="Barry K."/>
            <person name="Labutti K."/>
            <person name="Kuo R."/>
            <person name="Ohm R.A."/>
            <person name="Bhattacharya S.S."/>
            <person name="Shirouzu T."/>
            <person name="Yoshinaga Y."/>
            <person name="Martin F.M."/>
            <person name="Grigoriev I.V."/>
            <person name="Hibbett D.S."/>
        </authorList>
    </citation>
    <scope>NUCLEOTIDE SEQUENCE [LARGE SCALE GENOMIC DNA]</scope>
    <source>
        <strain evidence="5 6">HHB12029</strain>
    </source>
</reference>
<dbReference type="Proteomes" id="UP000077266">
    <property type="component" value="Unassembled WGS sequence"/>
</dbReference>
<feature type="transmembrane region" description="Helical" evidence="2">
    <location>
        <begin position="162"/>
        <end position="185"/>
    </location>
</feature>
<dbReference type="AlphaFoldDB" id="A0A165PV95"/>
<protein>
    <recommendedName>
        <fullName evidence="7">DUF2421 domain-containing protein</fullName>
    </recommendedName>
</protein>
<dbReference type="InParanoid" id="A0A165PV95"/>
<dbReference type="InterPro" id="IPR018823">
    <property type="entry name" value="ArAE_2_N"/>
</dbReference>
<keyword evidence="2" id="KW-1133">Transmembrane helix</keyword>
<gene>
    <name evidence="5" type="ORF">EXIGLDRAFT_601614</name>
</gene>
<keyword evidence="6" id="KW-1185">Reference proteome</keyword>
<keyword evidence="2" id="KW-0472">Membrane</keyword>
<evidence type="ECO:0000313" key="6">
    <source>
        <dbReference type="Proteomes" id="UP000077266"/>
    </source>
</evidence>
<dbReference type="OrthoDB" id="2274698at2759"/>
<proteinExistence type="predicted"/>
<keyword evidence="2" id="KW-0812">Transmembrane</keyword>
<sequence>MAGDDGGDDDPALCARSGSDAFPFEHSAERRGQPVTGKQTRFRDELVIEIGTPKREPRASRREHDIHSTLSRVAQSPYVSWIATHLNWSSAKPVIRCSVTAWVGLTFLLNNKTDHIMGQVAHYILCLARFFILMGQCGADCVALAFLSPTNLPFAGVVEKEILNIICAAFASAWSALAIKLSALARVEFVDNPAVEDIIDGRYLEVKVTIICGVLLFFGVAIFGYIRSRFGPGPYTVATIVGSLQLITALAYAPLYPYENYQLITLILIPASIHAAVSLTCSLVIFPQSVNAQFIKCLVNALEPVEKALRTQPAVISASPYSSAFDVTTFRSHIQAAEAGITPLSASARLMRRDISYGRFDGDDLKPLHHVARQLLIRAEGMSFFFKLLDPLREKFPETPRGSILDSPIVTPLSSRPPTPVTSPTHSPLIPTAQLPSVRLPPSGLSVSSTVPMSPPSIAPSSKRRKHIGLHLHLPHLKHGLFGEFGHSHENPVGIVESLKYMNLESRFDHPMRNAMLEQSMSLMHDACRDLLVASADSLHTALDWMRNVNAARLQAPWSNYEADRMLSLETLKTSHAQLSSTLEIFRREKRLEVLHPYRSHLSSTSGSPPHRFLFQTFVYQFQLTEFAAVLVQLLADLIALDEHRKLYRIWLPSVPWSAIIRSMSNNWEVTDDTERNEEEDPGRDPVAYFLVPDMIPGIQGGPNLDLGEAHPRNPDAYPPTNVMQEIGALISDGFDALARGNCLYAIKAGFLTLLLILPTYIQASARLGYLNRSVWAAFLGQLNLARFRGDTAYGLVARLSATVFGGLVGIIVWYISAGSGSGNPYGLAATCSVYFPLAFFLLTWGPLSGASNIIFSTTVALVVGISWKDRHSGIQGSPGYGLEVAWRRMVLVAIGLTAAFVFSFLPPSKSIRGYQRLSHATTTLEIGAVYCCIVSLANSRDPLHSDASAIVTRLTALRAKLKRVHAMTVNVKYEVSVHGEWPAERYEVLFQLQMEISALLSQLLSAVQHLEQNWAQAFLHRTRFIDPEFLADVLASLTMISTALRTGRPLPQLTPVLLEQFLRAQQGLGVLQPHADDDFGLPRSVTIETLEDEQYMYFCVGVSSANAIITRIDRLMLATKELVGEHYYIYGLELPLFPRR</sequence>
<feature type="region of interest" description="Disordered" evidence="1">
    <location>
        <begin position="406"/>
        <end position="426"/>
    </location>
</feature>
<feature type="domain" description="Putative ER transporter 6TM N-terminal" evidence="4">
    <location>
        <begin position="80"/>
        <end position="595"/>
    </location>
</feature>
<feature type="transmembrane region" description="Helical" evidence="2">
    <location>
        <begin position="263"/>
        <end position="286"/>
    </location>
</feature>
<dbReference type="PANTHER" id="PTHR37994:SF1">
    <property type="entry name" value="ER TRANSPORTER 6TM N-TERMINAL DOMAIN-CONTAINING PROTEIN"/>
    <property type="match status" value="1"/>
</dbReference>
<dbReference type="Pfam" id="PF10337">
    <property type="entry name" value="ArAE_2_N"/>
    <property type="match status" value="1"/>
</dbReference>
<feature type="transmembrane region" description="Helical" evidence="2">
    <location>
        <begin position="796"/>
        <end position="817"/>
    </location>
</feature>
<evidence type="ECO:0000256" key="1">
    <source>
        <dbReference type="SAM" id="MobiDB-lite"/>
    </source>
</evidence>
<feature type="transmembrane region" description="Helical" evidence="2">
    <location>
        <begin position="850"/>
        <end position="868"/>
    </location>
</feature>
<feature type="region of interest" description="Disordered" evidence="1">
    <location>
        <begin position="1"/>
        <end position="39"/>
    </location>
</feature>
<evidence type="ECO:0008006" key="7">
    <source>
        <dbReference type="Google" id="ProtNLM"/>
    </source>
</evidence>
<evidence type="ECO:0000259" key="4">
    <source>
        <dbReference type="Pfam" id="PF10337"/>
    </source>
</evidence>
<evidence type="ECO:0000313" key="5">
    <source>
        <dbReference type="EMBL" id="KZW02716.1"/>
    </source>
</evidence>
<accession>A0A165PV95</accession>
<feature type="region of interest" description="Disordered" evidence="1">
    <location>
        <begin position="442"/>
        <end position="462"/>
    </location>
</feature>
<feature type="transmembrane region" description="Helical" evidence="2">
    <location>
        <begin position="888"/>
        <end position="907"/>
    </location>
</feature>
<feature type="domain" description="DUF2421" evidence="3">
    <location>
        <begin position="917"/>
        <end position="1128"/>
    </location>
</feature>
<evidence type="ECO:0000259" key="3">
    <source>
        <dbReference type="Pfam" id="PF10334"/>
    </source>
</evidence>
<organism evidence="5 6">
    <name type="scientific">Exidia glandulosa HHB12029</name>
    <dbReference type="NCBI Taxonomy" id="1314781"/>
    <lineage>
        <taxon>Eukaryota</taxon>
        <taxon>Fungi</taxon>
        <taxon>Dikarya</taxon>
        <taxon>Basidiomycota</taxon>
        <taxon>Agaricomycotina</taxon>
        <taxon>Agaricomycetes</taxon>
        <taxon>Auriculariales</taxon>
        <taxon>Exidiaceae</taxon>
        <taxon>Exidia</taxon>
    </lineage>
</organism>
<dbReference type="STRING" id="1314781.A0A165PV95"/>
<dbReference type="InterPro" id="IPR018820">
    <property type="entry name" value="BRE4-related_DUF2421"/>
</dbReference>
<feature type="compositionally biased region" description="Acidic residues" evidence="1">
    <location>
        <begin position="1"/>
        <end position="11"/>
    </location>
</feature>
<feature type="transmembrane region" description="Helical" evidence="2">
    <location>
        <begin position="745"/>
        <end position="764"/>
    </location>
</feature>